<evidence type="ECO:0000256" key="1">
    <source>
        <dbReference type="SAM" id="MobiDB-lite"/>
    </source>
</evidence>
<feature type="compositionally biased region" description="Low complexity" evidence="1">
    <location>
        <begin position="122"/>
        <end position="158"/>
    </location>
</feature>
<name>K5W0W0_PHACS</name>
<feature type="compositionally biased region" description="Basic residues" evidence="1">
    <location>
        <begin position="109"/>
        <end position="121"/>
    </location>
</feature>
<dbReference type="OrthoDB" id="8922241at2759"/>
<organism evidence="2 3">
    <name type="scientific">Phanerochaete carnosa (strain HHB-10118-sp)</name>
    <name type="common">White-rot fungus</name>
    <name type="synonym">Peniophora carnosa</name>
    <dbReference type="NCBI Taxonomy" id="650164"/>
    <lineage>
        <taxon>Eukaryota</taxon>
        <taxon>Fungi</taxon>
        <taxon>Dikarya</taxon>
        <taxon>Basidiomycota</taxon>
        <taxon>Agaricomycotina</taxon>
        <taxon>Agaricomycetes</taxon>
        <taxon>Polyporales</taxon>
        <taxon>Phanerochaetaceae</taxon>
        <taxon>Phanerochaete</taxon>
    </lineage>
</organism>
<feature type="compositionally biased region" description="Polar residues" evidence="1">
    <location>
        <begin position="67"/>
        <end position="80"/>
    </location>
</feature>
<dbReference type="HOGENOM" id="CLU_056598_0_0_1"/>
<accession>K5W0W0</accession>
<keyword evidence="3" id="KW-1185">Reference proteome</keyword>
<feature type="compositionally biased region" description="Low complexity" evidence="1">
    <location>
        <begin position="81"/>
        <end position="106"/>
    </location>
</feature>
<dbReference type="GeneID" id="18917963"/>
<dbReference type="KEGG" id="pco:PHACADRAFT_261337"/>
<feature type="region of interest" description="Disordered" evidence="1">
    <location>
        <begin position="67"/>
        <end position="181"/>
    </location>
</feature>
<dbReference type="InParanoid" id="K5W0W0"/>
<gene>
    <name evidence="2" type="ORF">PHACADRAFT_261337</name>
</gene>
<feature type="region of interest" description="Disordered" evidence="1">
    <location>
        <begin position="282"/>
        <end position="314"/>
    </location>
</feature>
<sequence length="314" mass="34515">MSPSFNLTSFSLCDAYQQLICTPPQPQADIPPLQGFAQLSMHEYAVSPAALQISSHQVVVPVTPKSQFNSIPSTPETQFYSIPSTSSSGSSAWTTDSDPADSDFAPSPRPKRASGHTRKTARASPAAQRAPRTRQRFSPYSSAPSSPYSSESSSRAPAIKYTKRRTQQVDADSPVAEPETEGPRAYMCPLCEHHQTNRHLPDLRRHILTHYPHARKHVCRGVRHAAAPPGAVERFGVVEEDGGEERVGGCYQAFSRHDALLRHLRNTNVVCLYDAAELERRVGRRKAREAAPKAQARPCKDNGKGKAGLRKARQ</sequence>
<dbReference type="Proteomes" id="UP000008370">
    <property type="component" value="Unassembled WGS sequence"/>
</dbReference>
<proteinExistence type="predicted"/>
<evidence type="ECO:0008006" key="4">
    <source>
        <dbReference type="Google" id="ProtNLM"/>
    </source>
</evidence>
<reference evidence="2 3" key="1">
    <citation type="journal article" date="2012" name="BMC Genomics">
        <title>Comparative genomics of the white-rot fungi, Phanerochaete carnosa and P. chrysosporium, to elucidate the genetic basis of the distinct wood types they colonize.</title>
        <authorList>
            <person name="Suzuki H."/>
            <person name="MacDonald J."/>
            <person name="Syed K."/>
            <person name="Salamov A."/>
            <person name="Hori C."/>
            <person name="Aerts A."/>
            <person name="Henrissat B."/>
            <person name="Wiebenga A."/>
            <person name="vanKuyk P.A."/>
            <person name="Barry K."/>
            <person name="Lindquist E."/>
            <person name="LaButti K."/>
            <person name="Lapidus A."/>
            <person name="Lucas S."/>
            <person name="Coutinho P."/>
            <person name="Gong Y."/>
            <person name="Samejima M."/>
            <person name="Mahadevan R."/>
            <person name="Abou-Zaid M."/>
            <person name="de Vries R.P."/>
            <person name="Igarashi K."/>
            <person name="Yadav J.S."/>
            <person name="Grigoriev I.V."/>
            <person name="Master E.R."/>
        </authorList>
    </citation>
    <scope>NUCLEOTIDE SEQUENCE [LARGE SCALE GENOMIC DNA]</scope>
    <source>
        <strain evidence="2 3">HHB-10118-sp</strain>
    </source>
</reference>
<dbReference type="EMBL" id="JH930475">
    <property type="protein sequence ID" value="EKM52735.1"/>
    <property type="molecule type" value="Genomic_DNA"/>
</dbReference>
<evidence type="ECO:0000313" key="3">
    <source>
        <dbReference type="Proteomes" id="UP000008370"/>
    </source>
</evidence>
<dbReference type="RefSeq" id="XP_007399072.1">
    <property type="nucleotide sequence ID" value="XM_007399010.1"/>
</dbReference>
<evidence type="ECO:0000313" key="2">
    <source>
        <dbReference type="EMBL" id="EKM52735.1"/>
    </source>
</evidence>
<dbReference type="AlphaFoldDB" id="K5W0W0"/>
<protein>
    <recommendedName>
        <fullName evidence="4">C2H2-type domain-containing protein</fullName>
    </recommendedName>
</protein>